<dbReference type="Proteomes" id="UP001054945">
    <property type="component" value="Unassembled WGS sequence"/>
</dbReference>
<comment type="caution">
    <text evidence="1">The sequence shown here is derived from an EMBL/GenBank/DDBJ whole genome shotgun (WGS) entry which is preliminary data.</text>
</comment>
<dbReference type="AlphaFoldDB" id="A0AAV4UB51"/>
<name>A0AAV4UB51_CAEEX</name>
<reference evidence="1 2" key="1">
    <citation type="submission" date="2021-06" db="EMBL/GenBank/DDBJ databases">
        <title>Caerostris extrusa draft genome.</title>
        <authorList>
            <person name="Kono N."/>
            <person name="Arakawa K."/>
        </authorList>
    </citation>
    <scope>NUCLEOTIDE SEQUENCE [LARGE SCALE GENOMIC DNA]</scope>
</reference>
<dbReference type="EMBL" id="BPLR01012587">
    <property type="protein sequence ID" value="GIY54982.1"/>
    <property type="molecule type" value="Genomic_DNA"/>
</dbReference>
<sequence length="81" mass="9440">MYVVKARKPYFLNIGQYVLFTFGESIGWKKLKLKVLRGVGGNVSTGVRKEIKIYVLFYPCYDLLAERQWVLCVECEVNDNE</sequence>
<gene>
    <name evidence="1" type="ORF">CEXT_296331</name>
</gene>
<accession>A0AAV4UB51</accession>
<evidence type="ECO:0000313" key="2">
    <source>
        <dbReference type="Proteomes" id="UP001054945"/>
    </source>
</evidence>
<protein>
    <submittedName>
        <fullName evidence="1">Uncharacterized protein</fullName>
    </submittedName>
</protein>
<proteinExistence type="predicted"/>
<organism evidence="1 2">
    <name type="scientific">Caerostris extrusa</name>
    <name type="common">Bark spider</name>
    <name type="synonym">Caerostris bankana</name>
    <dbReference type="NCBI Taxonomy" id="172846"/>
    <lineage>
        <taxon>Eukaryota</taxon>
        <taxon>Metazoa</taxon>
        <taxon>Ecdysozoa</taxon>
        <taxon>Arthropoda</taxon>
        <taxon>Chelicerata</taxon>
        <taxon>Arachnida</taxon>
        <taxon>Araneae</taxon>
        <taxon>Araneomorphae</taxon>
        <taxon>Entelegynae</taxon>
        <taxon>Araneoidea</taxon>
        <taxon>Araneidae</taxon>
        <taxon>Caerostris</taxon>
    </lineage>
</organism>
<keyword evidence="2" id="KW-1185">Reference proteome</keyword>
<evidence type="ECO:0000313" key="1">
    <source>
        <dbReference type="EMBL" id="GIY54982.1"/>
    </source>
</evidence>